<gene>
    <name evidence="14" type="ordered locus">Desal_2042</name>
</gene>
<dbReference type="Proteomes" id="UP000002601">
    <property type="component" value="Chromosome"/>
</dbReference>
<dbReference type="GO" id="GO:0016779">
    <property type="term" value="F:nucleotidyltransferase activity"/>
    <property type="evidence" value="ECO:0007669"/>
    <property type="project" value="UniProtKB-KW"/>
</dbReference>
<dbReference type="eggNOG" id="COG0617">
    <property type="taxonomic scope" value="Bacteria"/>
</dbReference>
<proteinExistence type="inferred from homology"/>
<evidence type="ECO:0000256" key="3">
    <source>
        <dbReference type="ARBA" id="ARBA00022694"/>
    </source>
</evidence>
<evidence type="ECO:0000256" key="10">
    <source>
        <dbReference type="ARBA" id="ARBA00022884"/>
    </source>
</evidence>
<dbReference type="InterPro" id="IPR043519">
    <property type="entry name" value="NT_sf"/>
</dbReference>
<dbReference type="Pfam" id="PF12627">
    <property type="entry name" value="PolyA_pol_RNAbd"/>
    <property type="match status" value="1"/>
</dbReference>
<dbReference type="PANTHER" id="PTHR47545">
    <property type="entry name" value="MULTIFUNCTIONAL CCA PROTEIN"/>
    <property type="match status" value="1"/>
</dbReference>
<evidence type="ECO:0000256" key="1">
    <source>
        <dbReference type="ARBA" id="ARBA00001946"/>
    </source>
</evidence>
<evidence type="ECO:0000313" key="14">
    <source>
        <dbReference type="EMBL" id="ACS80102.1"/>
    </source>
</evidence>
<keyword evidence="6" id="KW-0547">Nucleotide-binding</keyword>
<name>C6BVC7_MARSD</name>
<dbReference type="EMBL" id="CP001649">
    <property type="protein sequence ID" value="ACS80102.1"/>
    <property type="molecule type" value="Genomic_DNA"/>
</dbReference>
<dbReference type="Pfam" id="PF01743">
    <property type="entry name" value="PolyA_pol"/>
    <property type="match status" value="1"/>
</dbReference>
<evidence type="ECO:0000256" key="7">
    <source>
        <dbReference type="ARBA" id="ARBA00022800"/>
    </source>
</evidence>
<dbReference type="PANTHER" id="PTHR47545:SF1">
    <property type="entry name" value="MULTIFUNCTIONAL CCA PROTEIN"/>
    <property type="match status" value="1"/>
</dbReference>
<accession>C6BVC7</accession>
<dbReference type="Gene3D" id="1.10.3090.10">
    <property type="entry name" value="cca-adding enzyme, domain 2"/>
    <property type="match status" value="1"/>
</dbReference>
<evidence type="ECO:0000256" key="5">
    <source>
        <dbReference type="ARBA" id="ARBA00022723"/>
    </source>
</evidence>
<keyword evidence="15" id="KW-1185">Reference proteome</keyword>
<evidence type="ECO:0000256" key="9">
    <source>
        <dbReference type="ARBA" id="ARBA00022842"/>
    </source>
</evidence>
<dbReference type="SUPFAM" id="SSF81301">
    <property type="entry name" value="Nucleotidyltransferase"/>
    <property type="match status" value="1"/>
</dbReference>
<comment type="similarity">
    <text evidence="11">Belongs to the tRNA nucleotidyltransferase/poly(A) polymerase family.</text>
</comment>
<keyword evidence="9" id="KW-0460">Magnesium</keyword>
<evidence type="ECO:0000256" key="2">
    <source>
        <dbReference type="ARBA" id="ARBA00022679"/>
    </source>
</evidence>
<dbReference type="AlphaFoldDB" id="C6BVC7"/>
<dbReference type="GO" id="GO:0008033">
    <property type="term" value="P:tRNA processing"/>
    <property type="evidence" value="ECO:0007669"/>
    <property type="project" value="UniProtKB-KW"/>
</dbReference>
<dbReference type="GO" id="GO:0003723">
    <property type="term" value="F:RNA binding"/>
    <property type="evidence" value="ECO:0007669"/>
    <property type="project" value="UniProtKB-KW"/>
</dbReference>
<dbReference type="SUPFAM" id="SSF81891">
    <property type="entry name" value="Poly A polymerase C-terminal region-like"/>
    <property type="match status" value="1"/>
</dbReference>
<dbReference type="Gene3D" id="3.30.460.10">
    <property type="entry name" value="Beta Polymerase, domain 2"/>
    <property type="match status" value="1"/>
</dbReference>
<keyword evidence="3" id="KW-0819">tRNA processing</keyword>
<protein>
    <submittedName>
        <fullName evidence="14">Polynucleotide adenylyltransferase region</fullName>
    </submittedName>
</protein>
<keyword evidence="2 11" id="KW-0808">Transferase</keyword>
<dbReference type="InterPro" id="IPR002646">
    <property type="entry name" value="PolA_pol_head_dom"/>
</dbReference>
<sequence>MTKKNNNLKILIAGGSIRDLLLGRSPKDLDYLIASGSPEEFLAAFPKARPVGKSYEIFYLKGLEFSFPRAKGNNTDETIDLDLKARDFTVNSFALDEDGELYAHPNGLEDLRNRVLRPSFPDTFKEDPLRVFRAATFISRFPEFSPHPELIAEMKRCADNDWLADIAPDRIGVELRKALSGPKPGNFLRLLIQGNCLEPWFSEFNGSDNIPAGPPEYHDKSVAGHTAEIMDEVAGEPLTCWMAMSHDLGKVLTTADILPSHYGHDKAGMIPAKELGSRLMLPVKFIRAGESAAELHMKAGNYQELRPGTKVDLLMKLHVSGLLENMISLCNADRGEGLLETAPADLAEILKVSLPAHERNLGKESGEKLRNMRAMKIKTFSGSRKRI</sequence>
<feature type="domain" description="Poly A polymerase head" evidence="12">
    <location>
        <begin position="12"/>
        <end position="117"/>
    </location>
</feature>
<evidence type="ECO:0000259" key="12">
    <source>
        <dbReference type="Pfam" id="PF01743"/>
    </source>
</evidence>
<feature type="domain" description="tRNA nucleotidyltransferase/poly(A) polymerase RNA and SrmB- binding" evidence="13">
    <location>
        <begin position="144"/>
        <end position="204"/>
    </location>
</feature>
<evidence type="ECO:0000256" key="11">
    <source>
        <dbReference type="RuleBase" id="RU003953"/>
    </source>
</evidence>
<dbReference type="HOGENOM" id="CLU_015961_1_1_7"/>
<dbReference type="STRING" id="526222.Desal_2042"/>
<keyword evidence="4 14" id="KW-0548">Nucleotidyltransferase</keyword>
<evidence type="ECO:0000256" key="4">
    <source>
        <dbReference type="ARBA" id="ARBA00022695"/>
    </source>
</evidence>
<reference evidence="14 15" key="1">
    <citation type="submission" date="2009-06" db="EMBL/GenBank/DDBJ databases">
        <title>Complete sequence of Desulfovibrio salexigens DSM 2638.</title>
        <authorList>
            <consortium name="US DOE Joint Genome Institute"/>
            <person name="Lucas S."/>
            <person name="Copeland A."/>
            <person name="Lapidus A."/>
            <person name="Glavina del Rio T."/>
            <person name="Tice H."/>
            <person name="Bruce D."/>
            <person name="Goodwin L."/>
            <person name="Pitluck S."/>
            <person name="Munk A.C."/>
            <person name="Brettin T."/>
            <person name="Detter J.C."/>
            <person name="Han C."/>
            <person name="Tapia R."/>
            <person name="Larimer F."/>
            <person name="Land M."/>
            <person name="Hauser L."/>
            <person name="Kyrpides N."/>
            <person name="Anderson I."/>
            <person name="Wall J.D."/>
            <person name="Arkin A.P."/>
            <person name="Dehal P."/>
            <person name="Chivian D."/>
            <person name="Giles B."/>
            <person name="Hazen T.C."/>
        </authorList>
    </citation>
    <scope>NUCLEOTIDE SEQUENCE [LARGE SCALE GENOMIC DNA]</scope>
    <source>
        <strain evidence="15">ATCC 14822 / DSM 2638 / NCIMB 8403 / VKM B-1763</strain>
    </source>
</reference>
<comment type="cofactor">
    <cofactor evidence="1">
        <name>Mg(2+)</name>
        <dbReference type="ChEBI" id="CHEBI:18420"/>
    </cofactor>
</comment>
<dbReference type="KEGG" id="dsa:Desal_2042"/>
<dbReference type="GO" id="GO:0005524">
    <property type="term" value="F:ATP binding"/>
    <property type="evidence" value="ECO:0007669"/>
    <property type="project" value="UniProtKB-KW"/>
</dbReference>
<keyword evidence="7" id="KW-0692">RNA repair</keyword>
<keyword evidence="10 11" id="KW-0694">RNA-binding</keyword>
<dbReference type="InterPro" id="IPR050124">
    <property type="entry name" value="tRNA_CCA-adding_enzyme"/>
</dbReference>
<dbReference type="GO" id="GO:0042245">
    <property type="term" value="P:RNA repair"/>
    <property type="evidence" value="ECO:0007669"/>
    <property type="project" value="UniProtKB-KW"/>
</dbReference>
<dbReference type="RefSeq" id="WP_015851918.1">
    <property type="nucleotide sequence ID" value="NC_012881.1"/>
</dbReference>
<evidence type="ECO:0000259" key="13">
    <source>
        <dbReference type="Pfam" id="PF12627"/>
    </source>
</evidence>
<evidence type="ECO:0000256" key="6">
    <source>
        <dbReference type="ARBA" id="ARBA00022741"/>
    </source>
</evidence>
<dbReference type="InterPro" id="IPR032828">
    <property type="entry name" value="PolyA_RNA-bd"/>
</dbReference>
<dbReference type="OrthoDB" id="9805698at2"/>
<keyword evidence="5" id="KW-0479">Metal-binding</keyword>
<keyword evidence="8" id="KW-0067">ATP-binding</keyword>
<organism evidence="14 15">
    <name type="scientific">Maridesulfovibrio salexigens (strain ATCC 14822 / DSM 2638 / NCIMB 8403 / VKM B-1763)</name>
    <name type="common">Desulfovibrio salexigens</name>
    <dbReference type="NCBI Taxonomy" id="526222"/>
    <lineage>
        <taxon>Bacteria</taxon>
        <taxon>Pseudomonadati</taxon>
        <taxon>Thermodesulfobacteriota</taxon>
        <taxon>Desulfovibrionia</taxon>
        <taxon>Desulfovibrionales</taxon>
        <taxon>Desulfovibrionaceae</taxon>
        <taxon>Maridesulfovibrio</taxon>
    </lineage>
</organism>
<evidence type="ECO:0000256" key="8">
    <source>
        <dbReference type="ARBA" id="ARBA00022840"/>
    </source>
</evidence>
<evidence type="ECO:0000313" key="15">
    <source>
        <dbReference type="Proteomes" id="UP000002601"/>
    </source>
</evidence>
<dbReference type="GO" id="GO:0046872">
    <property type="term" value="F:metal ion binding"/>
    <property type="evidence" value="ECO:0007669"/>
    <property type="project" value="UniProtKB-KW"/>
</dbReference>